<gene>
    <name evidence="2" type="ORF">ACFSR9_02440</name>
</gene>
<comment type="caution">
    <text evidence="2">The sequence shown here is derived from an EMBL/GenBank/DDBJ whole genome shotgun (WGS) entry which is preliminary data.</text>
</comment>
<evidence type="ECO:0000313" key="2">
    <source>
        <dbReference type="EMBL" id="MFD2608299.1"/>
    </source>
</evidence>
<dbReference type="EMBL" id="JBHUMK010000010">
    <property type="protein sequence ID" value="MFD2608299.1"/>
    <property type="molecule type" value="Genomic_DNA"/>
</dbReference>
<dbReference type="Proteomes" id="UP001597475">
    <property type="component" value="Unassembled WGS sequence"/>
</dbReference>
<feature type="region of interest" description="Disordered" evidence="1">
    <location>
        <begin position="1"/>
        <end position="20"/>
    </location>
</feature>
<evidence type="ECO:0000256" key="1">
    <source>
        <dbReference type="SAM" id="MobiDB-lite"/>
    </source>
</evidence>
<protein>
    <recommendedName>
        <fullName evidence="4">PEP-utilising enzyme mobile domain-containing protein</fullName>
    </recommendedName>
</protein>
<evidence type="ECO:0000313" key="3">
    <source>
        <dbReference type="Proteomes" id="UP001597475"/>
    </source>
</evidence>
<dbReference type="RefSeq" id="WP_386842701.1">
    <property type="nucleotide sequence ID" value="NZ_JBHUMK010000010.1"/>
</dbReference>
<organism evidence="2 3">
    <name type="scientific">Deinococcus taklimakanensis</name>
    <dbReference type="NCBI Taxonomy" id="536443"/>
    <lineage>
        <taxon>Bacteria</taxon>
        <taxon>Thermotogati</taxon>
        <taxon>Deinococcota</taxon>
        <taxon>Deinococci</taxon>
        <taxon>Deinococcales</taxon>
        <taxon>Deinococcaceae</taxon>
        <taxon>Deinococcus</taxon>
    </lineage>
</organism>
<feature type="compositionally biased region" description="Pro residues" evidence="1">
    <location>
        <begin position="1"/>
        <end position="11"/>
    </location>
</feature>
<reference evidence="3" key="1">
    <citation type="journal article" date="2019" name="Int. J. Syst. Evol. Microbiol.">
        <title>The Global Catalogue of Microorganisms (GCM) 10K type strain sequencing project: providing services to taxonomists for standard genome sequencing and annotation.</title>
        <authorList>
            <consortium name="The Broad Institute Genomics Platform"/>
            <consortium name="The Broad Institute Genome Sequencing Center for Infectious Disease"/>
            <person name="Wu L."/>
            <person name="Ma J."/>
        </authorList>
    </citation>
    <scope>NUCLEOTIDE SEQUENCE [LARGE SCALE GENOMIC DNA]</scope>
    <source>
        <strain evidence="3">KCTC 33842</strain>
    </source>
</reference>
<accession>A0ABW5P1L5</accession>
<proteinExistence type="predicted"/>
<name>A0ABW5P1L5_9DEIO</name>
<evidence type="ECO:0008006" key="4">
    <source>
        <dbReference type="Google" id="ProtNLM"/>
    </source>
</evidence>
<sequence length="470" mass="49255">MPQPTAPPEAAPDPERRAAPDGWLALLDPPRPGPLPPLLLGLLRAEVAGRARTLCAALALPDPDGLSGRLLGQPGGVPSLHAAHLLDLTATLPPATRAAFYTALNVTPLPGDQDAALRPPRLDATRAPVLRWKPRAEAPGMASVAQGAGAQNAGQLARALRSLGTGSAAPLGAALTAQWLGAAAYHWLDQPPRLFPLDFLAGLGGPDQPAYPLYATARQQALTTLGEPRRTLLRTLLNETRTQHAALRAHEHAQDDVRRAALRACLRVARDLIRAGWLDRPAQARFLTPTELRDAADGLLDPAELRALAALRRDRAAPVHENLAAPEPSEAAPTALPALWSGTPLAPGVRKGPAHHWTPGQTVPEGAVLIAAAPGGAPLTLTQWPQVRRASALILGAATPNARVAAQAREDALAAVALPDLPPGWLQDGDLVRVNGHQGSVTLLRRAGDHPEPAPGVPERPTLPSLDIVF</sequence>
<keyword evidence="3" id="KW-1185">Reference proteome</keyword>